<dbReference type="SMART" id="SM00320">
    <property type="entry name" value="WD40"/>
    <property type="match status" value="6"/>
</dbReference>
<dbReference type="PRINTS" id="PR00320">
    <property type="entry name" value="GPROTEINBRPT"/>
</dbReference>
<dbReference type="PANTHER" id="PTHR19879">
    <property type="entry name" value="TRANSCRIPTION INITIATION FACTOR TFIID"/>
    <property type="match status" value="1"/>
</dbReference>
<dbReference type="InterPro" id="IPR019775">
    <property type="entry name" value="WD40_repeat_CS"/>
</dbReference>
<gene>
    <name evidence="4" type="ORF">H0921_15900</name>
</gene>
<dbReference type="Gene3D" id="2.130.10.10">
    <property type="entry name" value="YVTN repeat-like/Quinoprotein amine dehydrogenase"/>
    <property type="match status" value="2"/>
</dbReference>
<evidence type="ECO:0000256" key="2">
    <source>
        <dbReference type="ARBA" id="ARBA00022737"/>
    </source>
</evidence>
<accession>A0A7V8VGQ6</accession>
<keyword evidence="1 3" id="KW-0853">WD repeat</keyword>
<organism evidence="4 5">
    <name type="scientific">Thermogemmata fonticola</name>
    <dbReference type="NCBI Taxonomy" id="2755323"/>
    <lineage>
        <taxon>Bacteria</taxon>
        <taxon>Pseudomonadati</taxon>
        <taxon>Planctomycetota</taxon>
        <taxon>Planctomycetia</taxon>
        <taxon>Gemmatales</taxon>
        <taxon>Gemmataceae</taxon>
        <taxon>Thermogemmata</taxon>
    </lineage>
</organism>
<feature type="repeat" description="WD" evidence="3">
    <location>
        <begin position="426"/>
        <end position="467"/>
    </location>
</feature>
<reference evidence="4 5" key="1">
    <citation type="submission" date="2020-07" db="EMBL/GenBank/DDBJ databases">
        <title>Thermogemmata thermophila gen. nov., sp. nov., a novel moderate thermophilic planctomycete from a Kamchatka hot spring.</title>
        <authorList>
            <person name="Elcheninov A.G."/>
            <person name="Podosokorskaya O.A."/>
            <person name="Kovaleva O.L."/>
            <person name="Novikov A."/>
            <person name="Bonch-Osmolovskaya E.A."/>
            <person name="Toshchakov S.V."/>
            <person name="Kublanov I.V."/>
        </authorList>
    </citation>
    <scope>NUCLEOTIDE SEQUENCE [LARGE SCALE GENOMIC DNA]</scope>
    <source>
        <strain evidence="4 5">2918</strain>
    </source>
</reference>
<evidence type="ECO:0000256" key="3">
    <source>
        <dbReference type="PROSITE-ProRule" id="PRU00221"/>
    </source>
</evidence>
<dbReference type="Proteomes" id="UP000542342">
    <property type="component" value="Unassembled WGS sequence"/>
</dbReference>
<name>A0A7V8VGQ6_9BACT</name>
<dbReference type="Pfam" id="PF00400">
    <property type="entry name" value="WD40"/>
    <property type="match status" value="4"/>
</dbReference>
<dbReference type="CDD" id="cd00200">
    <property type="entry name" value="WD40"/>
    <property type="match status" value="1"/>
</dbReference>
<dbReference type="AlphaFoldDB" id="A0A7V8VGQ6"/>
<dbReference type="PROSITE" id="PS50082">
    <property type="entry name" value="WD_REPEATS_2"/>
    <property type="match status" value="4"/>
</dbReference>
<sequence length="551" mass="59279">MALGIVITNWRLAPQQAPQDPLPLAQSSPSVVAELKKVEGNVLVVNHDESRPAYSGQFLFPGQSIVTRGSESKALVAIDDDAKMNISGDTVVYTSLQKEENARLFIVEQGNLVVDVGRVIKRKMKVQTAIGIAVAEAETSLHILDGEGLAVIRGEVRFTHKLSGKSISIREGHYLVATEAGDVSLGRLFLGQGNNWAVFPNFGLDTRAVALNLAFSPDSEWLAAACRVSKEERSIRLGPVQSQAPPRELLGRSCVAFSLDGKTLAAGGRGHVILYGLPPDQPPRLLTDKKNLGENTISCLAFSPNSKILATGLSTGNVLLWDLTTGVVQAKFPAHNASLTSLAFSPDGTLLASGGLDSTVIVRDALLGSERLRIDCPPALAVWAVSFSPDSTTLAIATGPRDFRMRYPVGDVRLWDIAGQKMKHILCGHTRAVTSLAFSSDGLTIVTGSADTTVRFWNVTKGAEYGMLKGHEGAVGFEGLSVALSPDGKYLATGSYDRTVKVWKTTTLLNNDEPTDSLARTGPWLDAELFRPRGLTLAEPIRSNYQRPRYR</sequence>
<keyword evidence="5" id="KW-1185">Reference proteome</keyword>
<proteinExistence type="predicted"/>
<dbReference type="RefSeq" id="WP_194539500.1">
    <property type="nucleotide sequence ID" value="NZ_JACEFB010000016.1"/>
</dbReference>
<dbReference type="InterPro" id="IPR015943">
    <property type="entry name" value="WD40/YVTN_repeat-like_dom_sf"/>
</dbReference>
<dbReference type="PROSITE" id="PS50294">
    <property type="entry name" value="WD_REPEATS_REGION"/>
    <property type="match status" value="3"/>
</dbReference>
<dbReference type="PANTHER" id="PTHR19879:SF9">
    <property type="entry name" value="TRANSCRIPTION INITIATION FACTOR TFIID SUBUNIT 5"/>
    <property type="match status" value="1"/>
</dbReference>
<dbReference type="EMBL" id="JACEFB010000016">
    <property type="protein sequence ID" value="MBA2227641.1"/>
    <property type="molecule type" value="Genomic_DNA"/>
</dbReference>
<evidence type="ECO:0000256" key="1">
    <source>
        <dbReference type="ARBA" id="ARBA00022574"/>
    </source>
</evidence>
<evidence type="ECO:0000313" key="5">
    <source>
        <dbReference type="Proteomes" id="UP000542342"/>
    </source>
</evidence>
<feature type="repeat" description="WD" evidence="3">
    <location>
        <begin position="332"/>
        <end position="364"/>
    </location>
</feature>
<dbReference type="InterPro" id="IPR020472">
    <property type="entry name" value="WD40_PAC1"/>
</dbReference>
<comment type="caution">
    <text evidence="4">The sequence shown here is derived from an EMBL/GenBank/DDBJ whole genome shotgun (WGS) entry which is preliminary data.</text>
</comment>
<feature type="repeat" description="WD" evidence="3">
    <location>
        <begin position="481"/>
        <end position="507"/>
    </location>
</feature>
<dbReference type="SUPFAM" id="SSF50978">
    <property type="entry name" value="WD40 repeat-like"/>
    <property type="match status" value="1"/>
</dbReference>
<evidence type="ECO:0000313" key="4">
    <source>
        <dbReference type="EMBL" id="MBA2227641.1"/>
    </source>
</evidence>
<keyword evidence="2" id="KW-0677">Repeat</keyword>
<dbReference type="PROSITE" id="PS00678">
    <property type="entry name" value="WD_REPEATS_1"/>
    <property type="match status" value="1"/>
</dbReference>
<feature type="repeat" description="WD" evidence="3">
    <location>
        <begin position="294"/>
        <end position="331"/>
    </location>
</feature>
<protein>
    <submittedName>
        <fullName evidence="4">FecR domain-containing protein</fullName>
    </submittedName>
</protein>
<dbReference type="InterPro" id="IPR001680">
    <property type="entry name" value="WD40_rpt"/>
</dbReference>
<dbReference type="InterPro" id="IPR036322">
    <property type="entry name" value="WD40_repeat_dom_sf"/>
</dbReference>